<dbReference type="OrthoDB" id="9155693at2"/>
<gene>
    <name evidence="1" type="ORF">LF41_216</name>
</gene>
<evidence type="ECO:0000313" key="1">
    <source>
        <dbReference type="EMBL" id="KGQ18974.1"/>
    </source>
</evidence>
<organism evidence="1 2">
    <name type="scientific">Lysobacter dokdonensis DS-58</name>
    <dbReference type="NCBI Taxonomy" id="1300345"/>
    <lineage>
        <taxon>Bacteria</taxon>
        <taxon>Pseudomonadati</taxon>
        <taxon>Pseudomonadota</taxon>
        <taxon>Gammaproteobacteria</taxon>
        <taxon>Lysobacterales</taxon>
        <taxon>Lysobacteraceae</taxon>
        <taxon>Noviluteimonas</taxon>
    </lineage>
</organism>
<comment type="caution">
    <text evidence="1">The sequence shown here is derived from an EMBL/GenBank/DDBJ whole genome shotgun (WGS) entry which is preliminary data.</text>
</comment>
<dbReference type="PATRIC" id="fig|1300345.3.peg.1892"/>
<reference evidence="1 2" key="1">
    <citation type="submission" date="2014-09" db="EMBL/GenBank/DDBJ databases">
        <title>Genome sequences of Lysobacter dokdonensis DS-58.</title>
        <authorList>
            <person name="Kim J.F."/>
            <person name="Kwak M.-J."/>
        </authorList>
    </citation>
    <scope>NUCLEOTIDE SEQUENCE [LARGE SCALE GENOMIC DNA]</scope>
    <source>
        <strain evidence="1 2">DS-58</strain>
    </source>
</reference>
<dbReference type="AlphaFoldDB" id="A0A0A2X172"/>
<proteinExistence type="predicted"/>
<dbReference type="Pfam" id="PF19662">
    <property type="entry name" value="DUF6165"/>
    <property type="match status" value="1"/>
</dbReference>
<keyword evidence="2" id="KW-1185">Reference proteome</keyword>
<dbReference type="Proteomes" id="UP000030518">
    <property type="component" value="Unassembled WGS sequence"/>
</dbReference>
<accession>A0A0A2X172</accession>
<dbReference type="eggNOG" id="COG0859">
    <property type="taxonomic scope" value="Bacteria"/>
</dbReference>
<dbReference type="EMBL" id="JRKJ01000011">
    <property type="protein sequence ID" value="KGQ18974.1"/>
    <property type="molecule type" value="Genomic_DNA"/>
</dbReference>
<dbReference type="STRING" id="1300345.LF41_216"/>
<dbReference type="InterPro" id="IPR046163">
    <property type="entry name" value="DUF6165"/>
</dbReference>
<evidence type="ECO:0000313" key="2">
    <source>
        <dbReference type="Proteomes" id="UP000030518"/>
    </source>
</evidence>
<dbReference type="RefSeq" id="WP_036169098.1">
    <property type="nucleotide sequence ID" value="NZ_JRKJ01000011.1"/>
</dbReference>
<protein>
    <submittedName>
        <fullName evidence="1">DUF4254 domain containing protein</fullName>
    </submittedName>
</protein>
<sequence>MSELLVPVSYGELLDKIAILQIKSERMSDPAKLANVRNELSALEKTWMAHPAAGGDVAKLRADLKAVNERLWVIEDDIRVKEKSRAFDEEFVRLARSVYFENDERARIKKDINLALGSAYVEEKSYADYRSGDAP</sequence>
<name>A0A0A2X172_9GAMM</name>